<keyword evidence="3" id="KW-1185">Reference proteome</keyword>
<dbReference type="CTD" id="75578333"/>
<dbReference type="AlphaFoldDB" id="A0A922LCU9"/>
<dbReference type="KEGG" id="shx:MS3_00011007"/>
<proteinExistence type="predicted"/>
<organism evidence="2 3">
    <name type="scientific">Schistosoma haematobium</name>
    <name type="common">Blood fluke</name>
    <dbReference type="NCBI Taxonomy" id="6185"/>
    <lineage>
        <taxon>Eukaryota</taxon>
        <taxon>Metazoa</taxon>
        <taxon>Spiralia</taxon>
        <taxon>Lophotrochozoa</taxon>
        <taxon>Platyhelminthes</taxon>
        <taxon>Trematoda</taxon>
        <taxon>Digenea</taxon>
        <taxon>Strigeidida</taxon>
        <taxon>Schistosomatoidea</taxon>
        <taxon>Schistosomatidae</taxon>
        <taxon>Schistosoma</taxon>
    </lineage>
</organism>
<reference evidence="2" key="3">
    <citation type="submission" date="2021-06" db="EMBL/GenBank/DDBJ databases">
        <title>Chromosome-level genome assembly for S. haematobium.</title>
        <authorList>
            <person name="Stroehlein A.J."/>
        </authorList>
    </citation>
    <scope>NUCLEOTIDE SEQUENCE</scope>
</reference>
<reference evidence="2" key="2">
    <citation type="journal article" date="2019" name="Gigascience">
        <title>High-quality Schistosoma haematobium genome achieved by single-molecule and long-range sequencing.</title>
        <authorList>
            <person name="Stroehlein A.J."/>
            <person name="Korhonen P.K."/>
            <person name="Chong T.M."/>
            <person name="Lim Y.L."/>
            <person name="Chan K.G."/>
            <person name="Webster B."/>
            <person name="Rollinson D."/>
            <person name="Brindley P.J."/>
            <person name="Gasser R.B."/>
            <person name="Young N.D."/>
        </authorList>
    </citation>
    <scope>NUCLEOTIDE SEQUENCE</scope>
</reference>
<gene>
    <name evidence="2" type="ORF">MS3_00011007</name>
</gene>
<accession>A0A922LCU9</accession>
<sequence>MNRLFSTNPIDAMQRCFTLLENIGQGDILRPGDIYSLIIRGLVMEEKYKAALTCLNEMKERIGDNIIFRYLDHEILEKIYKTLNLTSIEYDKHTSDKITIENDALDTPTYEGNAIDGNVSDETNDC</sequence>
<feature type="domain" description="IF140 C-terminal TPR" evidence="1">
    <location>
        <begin position="2"/>
        <end position="59"/>
    </location>
</feature>
<dbReference type="Pfam" id="PF24760">
    <property type="entry name" value="TPR_IF140_C"/>
    <property type="match status" value="1"/>
</dbReference>
<reference evidence="2" key="1">
    <citation type="journal article" date="2012" name="Nat. Genet.">
        <title>Whole-genome sequence of Schistosoma haematobium.</title>
        <authorList>
            <person name="Young N.D."/>
            <person name="Jex A.R."/>
            <person name="Li B."/>
            <person name="Liu S."/>
            <person name="Yang L."/>
            <person name="Xiong Z."/>
            <person name="Li Y."/>
            <person name="Cantacessi C."/>
            <person name="Hall R.S."/>
            <person name="Xu X."/>
            <person name="Chen F."/>
            <person name="Wu X."/>
            <person name="Zerlotini A."/>
            <person name="Oliveira G."/>
            <person name="Hofmann A."/>
            <person name="Zhang G."/>
            <person name="Fang X."/>
            <person name="Kang Y."/>
            <person name="Campbell B.E."/>
            <person name="Loukas A."/>
            <person name="Ranganathan S."/>
            <person name="Rollinson D."/>
            <person name="Rinaldi G."/>
            <person name="Brindley P.J."/>
            <person name="Yang H."/>
            <person name="Wang J."/>
            <person name="Wang J."/>
            <person name="Gasser R.B."/>
        </authorList>
    </citation>
    <scope>NUCLEOTIDE SEQUENCE</scope>
</reference>
<dbReference type="Proteomes" id="UP000471633">
    <property type="component" value="Unassembled WGS sequence"/>
</dbReference>
<protein>
    <recommendedName>
        <fullName evidence="1">IF140 C-terminal TPR domain-containing protein</fullName>
    </recommendedName>
</protein>
<dbReference type="GeneID" id="75578333"/>
<dbReference type="InterPro" id="IPR056156">
    <property type="entry name" value="TPR_IF140_C"/>
</dbReference>
<dbReference type="EMBL" id="AMPZ03000013">
    <property type="protein sequence ID" value="KAH9579094.1"/>
    <property type="molecule type" value="Genomic_DNA"/>
</dbReference>
<name>A0A922LCU9_SCHHA</name>
<evidence type="ECO:0000259" key="1">
    <source>
        <dbReference type="Pfam" id="PF24760"/>
    </source>
</evidence>
<evidence type="ECO:0000313" key="3">
    <source>
        <dbReference type="Proteomes" id="UP000471633"/>
    </source>
</evidence>
<evidence type="ECO:0000313" key="2">
    <source>
        <dbReference type="EMBL" id="KAH9579094.1"/>
    </source>
</evidence>
<comment type="caution">
    <text evidence="2">The sequence shown here is derived from an EMBL/GenBank/DDBJ whole genome shotgun (WGS) entry which is preliminary data.</text>
</comment>
<dbReference type="RefSeq" id="XP_051064154.1">
    <property type="nucleotide sequence ID" value="XM_051219414.1"/>
</dbReference>
<reference evidence="2" key="4">
    <citation type="journal article" date="2022" name="PLoS Pathog.">
        <title>Chromosome-level genome of Schistosoma haematobium underpins genome-wide explorations of molecular variation.</title>
        <authorList>
            <person name="Stroehlein A.J."/>
            <person name="Korhonen P.K."/>
            <person name="Lee V.V."/>
            <person name="Ralph S.A."/>
            <person name="Mentink-Kane M."/>
            <person name="You H."/>
            <person name="McManus D.P."/>
            <person name="Tchuente L.T."/>
            <person name="Stothard J.R."/>
            <person name="Kaur P."/>
            <person name="Dudchenko O."/>
            <person name="Aiden E.L."/>
            <person name="Yang B."/>
            <person name="Yang H."/>
            <person name="Emery A.M."/>
            <person name="Webster B.L."/>
            <person name="Brindley P.J."/>
            <person name="Rollinson D."/>
            <person name="Chang B.C.H."/>
            <person name="Gasser R.B."/>
            <person name="Young N.D."/>
        </authorList>
    </citation>
    <scope>NUCLEOTIDE SEQUENCE</scope>
</reference>